<evidence type="ECO:0000256" key="1">
    <source>
        <dbReference type="SAM" id="SignalP"/>
    </source>
</evidence>
<proteinExistence type="predicted"/>
<dbReference type="InterPro" id="IPR036514">
    <property type="entry name" value="SGNH_hydro_sf"/>
</dbReference>
<dbReference type="Pfam" id="PF13472">
    <property type="entry name" value="Lipase_GDSL_2"/>
    <property type="match status" value="1"/>
</dbReference>
<reference evidence="3" key="1">
    <citation type="submission" date="2021-06" db="EMBL/GenBank/DDBJ databases">
        <title>Comparative genomics, transcriptomics and evolutionary studies reveal genomic signatures of adaptation to plant cell wall in hemibiotrophic fungi.</title>
        <authorList>
            <consortium name="DOE Joint Genome Institute"/>
            <person name="Baroncelli R."/>
            <person name="Diaz J.F."/>
            <person name="Benocci T."/>
            <person name="Peng M."/>
            <person name="Battaglia E."/>
            <person name="Haridas S."/>
            <person name="Andreopoulos W."/>
            <person name="Labutti K."/>
            <person name="Pangilinan J."/>
            <person name="Floch G.L."/>
            <person name="Makela M.R."/>
            <person name="Henrissat B."/>
            <person name="Grigoriev I.V."/>
            <person name="Crouch J.A."/>
            <person name="De Vries R.P."/>
            <person name="Sukno S.A."/>
            <person name="Thon M.R."/>
        </authorList>
    </citation>
    <scope>NUCLEOTIDE SEQUENCE</scope>
    <source>
        <strain evidence="3">MAFF235873</strain>
    </source>
</reference>
<dbReference type="GO" id="GO:0016788">
    <property type="term" value="F:hydrolase activity, acting on ester bonds"/>
    <property type="evidence" value="ECO:0007669"/>
    <property type="project" value="InterPro"/>
</dbReference>
<dbReference type="PANTHER" id="PTHR37981">
    <property type="entry name" value="LIPASE 2"/>
    <property type="match status" value="1"/>
</dbReference>
<dbReference type="CDD" id="cd01823">
    <property type="entry name" value="SEST_like"/>
    <property type="match status" value="1"/>
</dbReference>
<name>A0AAD9HNR7_9PEZI</name>
<accession>A0AAD9HNR7</accession>
<feature type="domain" description="SGNH hydrolase-type esterase" evidence="2">
    <location>
        <begin position="37"/>
        <end position="237"/>
    </location>
</feature>
<dbReference type="AlphaFoldDB" id="A0AAD9HNR7"/>
<protein>
    <submittedName>
        <fullName evidence="3">SGNH hydrolase</fullName>
    </submittedName>
</protein>
<comment type="caution">
    <text evidence="3">The sequence shown here is derived from an EMBL/GenBank/DDBJ whole genome shotgun (WGS) entry which is preliminary data.</text>
</comment>
<dbReference type="InterPro" id="IPR013830">
    <property type="entry name" value="SGNH_hydro"/>
</dbReference>
<evidence type="ECO:0000259" key="2">
    <source>
        <dbReference type="Pfam" id="PF13472"/>
    </source>
</evidence>
<dbReference type="InterPro" id="IPR037460">
    <property type="entry name" value="SEST-like"/>
</dbReference>
<dbReference type="Gene3D" id="3.40.50.1110">
    <property type="entry name" value="SGNH hydrolase"/>
    <property type="match status" value="1"/>
</dbReference>
<keyword evidence="4" id="KW-1185">Reference proteome</keyword>
<dbReference type="GO" id="GO:0006629">
    <property type="term" value="P:lipid metabolic process"/>
    <property type="evidence" value="ECO:0007669"/>
    <property type="project" value="TreeGrafter"/>
</dbReference>
<keyword evidence="1" id="KW-0732">Signal</keyword>
<evidence type="ECO:0000313" key="4">
    <source>
        <dbReference type="Proteomes" id="UP001232148"/>
    </source>
</evidence>
<dbReference type="SUPFAM" id="SSF52266">
    <property type="entry name" value="SGNH hydrolase"/>
    <property type="match status" value="1"/>
</dbReference>
<keyword evidence="3" id="KW-0378">Hydrolase</keyword>
<dbReference type="EMBL" id="MU842830">
    <property type="protein sequence ID" value="KAK2032540.1"/>
    <property type="molecule type" value="Genomic_DNA"/>
</dbReference>
<sequence>MVNMHLLIWYLTLLVTYPPHIVRAEEVDFSFIERWAAIGDSFTAGIGSGNQLGNLLDSTWKCSRFSYSYPQIVNQALGSSIKDFQYLACSGDRTDGIEKQAKALKGELDLVVLTAGGNDLCLAGMIKDCVFLPWSEKSCNDVLEKAQSNIDNILKPNIRKVLDALEDKMRKDSIVIYNGYAPFFNTDNEDCSTKQTWALLEWKSVSYSDTKALPLTVERRKKFNELVSNINKAISEVVAEYDGKKKYRIAYSDWSEWPGIVDGQMCSPSDDTGKYPNSKQPTMQFFKPDTHLVTEHVHDEFKRDQANVSVKSPNMVVPSDDDVYGSILYKSPNPPMVALDHLESRDTLAPNCPGDGLPGLPFGIGLPDSFLCNFHPNEKGHETIAASTLETIAWMRGKILGKGSCPVTKQDEFKCWSSDGLDWPRPYAGWERLDKSYKEFCESVQPPSNTVNWQREGTYLAGTMEEHRYKISLSNGASQFNKNECLDSFAKLIFSCDTDTGSNPMSWKYGGRYVRGDTTYELYPKWERPTHKRADGMCSYQNNYIYYEYRITGKGWAGWDHGKETLLKALNGCKLLTPTAFQFGYCSPVGQECFDGYDWWAAFRTTIGVNGRCMDNQDVVAKSAGGHFHKYKKDGESYDDVGCSEQ</sequence>
<dbReference type="PANTHER" id="PTHR37981:SF1">
    <property type="entry name" value="SGNH HYDROLASE-TYPE ESTERASE DOMAIN-CONTAINING PROTEIN"/>
    <property type="match status" value="1"/>
</dbReference>
<dbReference type="Proteomes" id="UP001232148">
    <property type="component" value="Unassembled WGS sequence"/>
</dbReference>
<gene>
    <name evidence="3" type="ORF">LX32DRAFT_680421</name>
</gene>
<feature type="signal peptide" evidence="1">
    <location>
        <begin position="1"/>
        <end position="24"/>
    </location>
</feature>
<evidence type="ECO:0000313" key="3">
    <source>
        <dbReference type="EMBL" id="KAK2032540.1"/>
    </source>
</evidence>
<dbReference type="Pfam" id="PF18647">
    <property type="entry name" value="Fungal_lectin_2"/>
    <property type="match status" value="1"/>
</dbReference>
<organism evidence="3 4">
    <name type="scientific">Colletotrichum zoysiae</name>
    <dbReference type="NCBI Taxonomy" id="1216348"/>
    <lineage>
        <taxon>Eukaryota</taxon>
        <taxon>Fungi</taxon>
        <taxon>Dikarya</taxon>
        <taxon>Ascomycota</taxon>
        <taxon>Pezizomycotina</taxon>
        <taxon>Sordariomycetes</taxon>
        <taxon>Hypocreomycetidae</taxon>
        <taxon>Glomerellales</taxon>
        <taxon>Glomerellaceae</taxon>
        <taxon>Colletotrichum</taxon>
        <taxon>Colletotrichum graminicola species complex</taxon>
    </lineage>
</organism>
<feature type="chain" id="PRO_5042020466" evidence="1">
    <location>
        <begin position="25"/>
        <end position="646"/>
    </location>
</feature>